<feature type="compositionally biased region" description="Polar residues" evidence="1">
    <location>
        <begin position="53"/>
        <end position="67"/>
    </location>
</feature>
<reference evidence="2" key="1">
    <citation type="submission" date="2020-07" db="EMBL/GenBank/DDBJ databases">
        <title>Multicomponent nature underlies the extraordinary mechanical properties of spider dragline silk.</title>
        <authorList>
            <person name="Kono N."/>
            <person name="Nakamura H."/>
            <person name="Mori M."/>
            <person name="Yoshida Y."/>
            <person name="Ohtoshi R."/>
            <person name="Malay A.D."/>
            <person name="Moran D.A.P."/>
            <person name="Tomita M."/>
            <person name="Numata K."/>
            <person name="Arakawa K."/>
        </authorList>
    </citation>
    <scope>NUCLEOTIDE SEQUENCE</scope>
</reference>
<sequence length="80" mass="9193">MSHILKESAKLELPIGPGIPIPDNVMEACSNIYWANTTWEYFNRLVEILKSKINTTNMDPTSNTDKNNLAKERKREEKSL</sequence>
<accession>A0A8X6I998</accession>
<keyword evidence="3" id="KW-1185">Reference proteome</keyword>
<proteinExistence type="predicted"/>
<protein>
    <submittedName>
        <fullName evidence="2">Uncharacterized protein</fullName>
    </submittedName>
</protein>
<evidence type="ECO:0000256" key="1">
    <source>
        <dbReference type="SAM" id="MobiDB-lite"/>
    </source>
</evidence>
<dbReference type="EMBL" id="BMAO01003766">
    <property type="protein sequence ID" value="GFQ90062.1"/>
    <property type="molecule type" value="Genomic_DNA"/>
</dbReference>
<organism evidence="2 3">
    <name type="scientific">Trichonephila clavata</name>
    <name type="common">Joro spider</name>
    <name type="synonym">Nephila clavata</name>
    <dbReference type="NCBI Taxonomy" id="2740835"/>
    <lineage>
        <taxon>Eukaryota</taxon>
        <taxon>Metazoa</taxon>
        <taxon>Ecdysozoa</taxon>
        <taxon>Arthropoda</taxon>
        <taxon>Chelicerata</taxon>
        <taxon>Arachnida</taxon>
        <taxon>Araneae</taxon>
        <taxon>Araneomorphae</taxon>
        <taxon>Entelegynae</taxon>
        <taxon>Araneoidea</taxon>
        <taxon>Nephilidae</taxon>
        <taxon>Trichonephila</taxon>
    </lineage>
</organism>
<dbReference type="AlphaFoldDB" id="A0A8X6I998"/>
<evidence type="ECO:0000313" key="2">
    <source>
        <dbReference type="EMBL" id="GFQ90062.1"/>
    </source>
</evidence>
<comment type="caution">
    <text evidence="2">The sequence shown here is derived from an EMBL/GenBank/DDBJ whole genome shotgun (WGS) entry which is preliminary data.</text>
</comment>
<gene>
    <name evidence="2" type="ORF">TNCT_113361</name>
</gene>
<name>A0A8X6I998_TRICU</name>
<feature type="compositionally biased region" description="Basic and acidic residues" evidence="1">
    <location>
        <begin position="68"/>
        <end position="80"/>
    </location>
</feature>
<feature type="region of interest" description="Disordered" evidence="1">
    <location>
        <begin position="53"/>
        <end position="80"/>
    </location>
</feature>
<evidence type="ECO:0000313" key="3">
    <source>
        <dbReference type="Proteomes" id="UP000887116"/>
    </source>
</evidence>
<dbReference type="Proteomes" id="UP000887116">
    <property type="component" value="Unassembled WGS sequence"/>
</dbReference>